<organism evidence="2 3">
    <name type="scientific">Escherichia phage EcS1</name>
    <dbReference type="NCBI Taxonomy" id="2083276"/>
    <lineage>
        <taxon>Viruses</taxon>
        <taxon>Duplodnaviria</taxon>
        <taxon>Heunggongvirae</taxon>
        <taxon>Uroviricota</taxon>
        <taxon>Caudoviricetes</taxon>
        <taxon>Pantevenvirales</taxon>
        <taxon>Straboviridae</taxon>
        <taxon>Tevenvirinae</taxon>
        <taxon>Kagamiyamavirus</taxon>
        <taxon>Kagamiyamavirus ecs1</taxon>
    </lineage>
</organism>
<accession>A0A2Z5ZD01</accession>
<proteinExistence type="predicted"/>
<dbReference type="InterPro" id="IPR048391">
    <property type="entry name" value="Gp34_dom"/>
</dbReference>
<reference evidence="2 3" key="1">
    <citation type="submission" date="2018-02" db="EMBL/GenBank/DDBJ databases">
        <title>Full genome sequencing of a novel polyvalent bacteriophage as one of T4-Family member.</title>
        <authorList>
            <person name="Kawasaki T."/>
            <person name="Saad A.M."/>
            <person name="Yamada T."/>
        </authorList>
    </citation>
    <scope>NUCLEOTIDE SEQUENCE [LARGE SCALE GENOMIC DNA]</scope>
    <source>
        <strain evidence="2 3">EcS1</strain>
    </source>
</reference>
<protein>
    <submittedName>
        <fullName evidence="2">Long tail fiber proximal subunit</fullName>
    </submittedName>
</protein>
<name>A0A2Z5ZD01_9CAUD</name>
<keyword evidence="3" id="KW-1185">Reference proteome</keyword>
<dbReference type="KEGG" id="vg:65108454"/>
<dbReference type="EMBL" id="LC371242">
    <property type="protein sequence ID" value="BBC78315.1"/>
    <property type="molecule type" value="Genomic_DNA"/>
</dbReference>
<evidence type="ECO:0000313" key="2">
    <source>
        <dbReference type="EMBL" id="BBC78315.1"/>
    </source>
</evidence>
<evidence type="ECO:0000259" key="1">
    <source>
        <dbReference type="Pfam" id="PF21560"/>
    </source>
</evidence>
<dbReference type="RefSeq" id="YP_010090962.1">
    <property type="nucleotide sequence ID" value="NC_055721.1"/>
</dbReference>
<feature type="domain" description="Long-tail fiber proximal subunit" evidence="1">
    <location>
        <begin position="1103"/>
        <end position="1204"/>
    </location>
</feature>
<sequence>MADILKPAFRATSGLDAGGDKVINVAKADFDVLSDGVNVDFFIEENTIQEYIETRAYRQNFAVMFDGRIWTAKADIASPSGPFQEARWTALRTDPKWKYVTSGANNALNSGDTISVTTELGDVGFILPNDPQDGDTIVIKDVGAKVGYNSLKVKVSNQQIVNLGNKVNELLITKPRSENVFIFSNRLWYFYAAEESIHATQITVANNEYRASASERIFRTHSAPGAIIVVLPKYANNGDIIYFTDLDGLAPLQHLIVKTFDNTSSIGKAGQYQIESRTSADGLVIYDASTKVWKIWDGDIRQRLRIIRDDVNLLANESVMVFGVNNSVQKTINIKLPAGVAIGDKERIAMNYMRKGQKVIITAATGDKIATSKTLLQFPKRSQYPPDVEWVKVDSLEFDGTIDYVPIMELSYVEDGAEKYWVVSTNDPTVERVDATSDANRQRLGVIALASQAQANANHEQTPEKELAITPETLANRTATETRRGIARVATTAEVNKLTTDTYADDTIITPRKLNERSATETRRGLAEIATQPETNAGTDDTVIITPKKLEARRATETMAGIAPLVVSGGIPGIDRDTVGTGIYERTEHTRQVTPKTLFENKATQTAQGGVWMATGNETIAGVVDTPAMPLAVSPEQLHKKTATETRIGFTEIATQPETDAGTDDFRFITPKKLNNRNATETLTGISRVATQVEFDAGTLDNVISTPLKIKTRFNDTARTSVIPASGLTESGTLWNHYTLDIREASETQRGTARLATQLEVNTGTDDKTIVTPLKLHSKKATESSEGIIQVATQAETVTGTSPTKAISPKNFKYVVQQETTWEASPTTRGFVKISENAITWVGNNTAGSTKPLDQYVKSGYAISPYELNKTLANYLPLMAQAEDSRNLDGLDSLQFIRRDIDQTVNGKLTLTKELVTSAAITSTAAATFDSVLSIKTVTIGNNTGNAIFNMAGTTNPWAISALSSKDTIEFKSGTSANALVLNKNGDTTIAGQITAPNINITSAYKMNGVNIIAAETIGSTPVVAIGSTTQKMAVKSVDAANIDVYDKDSPSAPYKILTSKNAVDIVGQNFVKKIGDTMSGRLTINAAMSVIMDQDKAMGALTAETIGTWSTEITKQALYNTLPGYVVPVFVKDDQGQSTPIVESYTEVKSIGTMSQFGVSSAYTYRIWTPRPQTVQANHSPVSMYTQIWDSARNVWGQWSRMFTSEAPPTAADIGAVSTAGSAFDNLTIHKWLQIGNVRIEPDDVTRTVKFTWIDTP</sequence>
<dbReference type="Pfam" id="PF21560">
    <property type="entry name" value="Gp34_2nd"/>
    <property type="match status" value="1"/>
</dbReference>
<dbReference type="GeneID" id="65108454"/>
<dbReference type="Proteomes" id="UP000250157">
    <property type="component" value="Segment"/>
</dbReference>
<evidence type="ECO:0000313" key="3">
    <source>
        <dbReference type="Proteomes" id="UP000250157"/>
    </source>
</evidence>